<evidence type="ECO:0000256" key="6">
    <source>
        <dbReference type="ARBA" id="ARBA00022723"/>
    </source>
</evidence>
<dbReference type="GO" id="GO:0008270">
    <property type="term" value="F:zinc ion binding"/>
    <property type="evidence" value="ECO:0007669"/>
    <property type="project" value="UniProtKB-UniRule"/>
</dbReference>
<keyword evidence="19" id="KW-1185">Reference proteome</keyword>
<keyword evidence="6 12" id="KW-0479">Metal-binding</keyword>
<comment type="similarity">
    <text evidence="12 13">Belongs to the DnaG primase family.</text>
</comment>
<dbReference type="Proteomes" id="UP000298805">
    <property type="component" value="Chromosome"/>
</dbReference>
<evidence type="ECO:0000256" key="10">
    <source>
        <dbReference type="ARBA" id="ARBA00023125"/>
    </source>
</evidence>
<dbReference type="NCBIfam" id="TIGR01391">
    <property type="entry name" value="dnaG"/>
    <property type="match status" value="1"/>
</dbReference>
<dbReference type="GO" id="GO:0003677">
    <property type="term" value="F:DNA binding"/>
    <property type="evidence" value="ECO:0007669"/>
    <property type="project" value="UniProtKB-KW"/>
</dbReference>
<dbReference type="SMART" id="SM00400">
    <property type="entry name" value="ZnF_CHCC"/>
    <property type="match status" value="1"/>
</dbReference>
<dbReference type="InterPro" id="IPR002694">
    <property type="entry name" value="Znf_CHC2"/>
</dbReference>
<comment type="cofactor">
    <cofactor evidence="12 13 14">
        <name>Zn(2+)</name>
        <dbReference type="ChEBI" id="CHEBI:29105"/>
    </cofactor>
    <text evidence="12 13 14">Binds 1 zinc ion per monomer.</text>
</comment>
<feature type="zinc finger region" description="CHC2-type" evidence="12 14">
    <location>
        <begin position="37"/>
        <end position="61"/>
    </location>
</feature>
<dbReference type="InterPro" id="IPR013264">
    <property type="entry name" value="DNAG_N"/>
</dbReference>
<evidence type="ECO:0000256" key="2">
    <source>
        <dbReference type="ARBA" id="ARBA00022515"/>
    </source>
</evidence>
<reference evidence="16" key="3">
    <citation type="submission" date="2019-06" db="EMBL/GenBank/DDBJ databases">
        <title>A comparative analysis of the Nautiliaceae.</title>
        <authorList>
            <person name="Grosche A."/>
            <person name="Smedile F."/>
            <person name="Vetriani C."/>
        </authorList>
    </citation>
    <scope>NUCLEOTIDE SEQUENCE</scope>
    <source>
        <strain evidence="16">TB6</strain>
    </source>
</reference>
<protein>
    <recommendedName>
        <fullName evidence="12 13">DNA primase</fullName>
        <ecNumber evidence="12">2.7.7.101</ecNumber>
    </recommendedName>
</protein>
<dbReference type="Pfam" id="PF08275">
    <property type="entry name" value="DNAG_N"/>
    <property type="match status" value="1"/>
</dbReference>
<evidence type="ECO:0000256" key="8">
    <source>
        <dbReference type="ARBA" id="ARBA00022833"/>
    </source>
</evidence>
<reference evidence="19" key="1">
    <citation type="submission" date="2018-03" db="EMBL/GenBank/DDBJ databases">
        <title>A comparative analysis of the Nautiliaceae.</title>
        <authorList>
            <person name="Grosche A."/>
            <person name="Smedile F."/>
            <person name="Vetriani C."/>
        </authorList>
    </citation>
    <scope>NUCLEOTIDE SEQUENCE [LARGE SCALE GENOMIC DNA]</scope>
    <source>
        <strain evidence="19">TB6</strain>
    </source>
</reference>
<dbReference type="PROSITE" id="PS50880">
    <property type="entry name" value="TOPRIM"/>
    <property type="match status" value="1"/>
</dbReference>
<keyword evidence="11 12" id="KW-0804">Transcription</keyword>
<evidence type="ECO:0000313" key="16">
    <source>
        <dbReference type="EMBL" id="QCI28244.1"/>
    </source>
</evidence>
<dbReference type="GO" id="GO:0000428">
    <property type="term" value="C:DNA-directed RNA polymerase complex"/>
    <property type="evidence" value="ECO:0007669"/>
    <property type="project" value="UniProtKB-KW"/>
</dbReference>
<dbReference type="InterPro" id="IPR019475">
    <property type="entry name" value="DNA_primase_DnaB-bd"/>
</dbReference>
<dbReference type="InterPro" id="IPR006171">
    <property type="entry name" value="TOPRIM_dom"/>
</dbReference>
<dbReference type="InterPro" id="IPR031988">
    <property type="entry name" value="DnaG_HBD"/>
</dbReference>
<dbReference type="InterPro" id="IPR050219">
    <property type="entry name" value="DnaG_primase"/>
</dbReference>
<keyword evidence="4 12" id="KW-0548">Nucleotidyltransferase</keyword>
<dbReference type="HAMAP" id="MF_00974">
    <property type="entry name" value="DNA_primase_DnaG"/>
    <property type="match status" value="1"/>
</dbReference>
<dbReference type="EMBL" id="RJVK01000001">
    <property type="protein sequence ID" value="ROR41042.1"/>
    <property type="molecule type" value="Genomic_DNA"/>
</dbReference>
<dbReference type="GO" id="GO:0003899">
    <property type="term" value="F:DNA-directed RNA polymerase activity"/>
    <property type="evidence" value="ECO:0007669"/>
    <property type="project" value="UniProtKB-UniRule"/>
</dbReference>
<keyword evidence="8 12" id="KW-0862">Zinc</keyword>
<sequence>MISKASIENLKSIIDIVDVIGNYLQLKKQGSNYTALCPFHAEKTPSFVVSPAKQIYHCFGCGASGDAIKFVMEIEKLTYPEAIEKLASMYNFKLEYTKGNFLQIDILEKVNNFYKGELYKNNFALKYLKDRGLFDSTIEKFQLGYAPDSIKQFKFFKDANLNKKELISLGVLSENGEYPRLIERITFPIFSQSGKIIAFGGRTITNHPAKYINFTNTKIFNKSKTFYGFNFAREHILRKKEMIIVEGYMDVIMLHQAGVENAVATLGTALTPEHLPIIQKLKPKVIVAYDSDSAGINAALKASKLLYSKFFEGSVCLFPEGLDPADVVKRGEDLEKYFKETIPFDTFIIEYTIKKYDIKNPLQKKAAIDELREYIATLDEILKEDFALKASRYLQISPQKLTSKSKPHTQNINLNKKIDVAEASIIKTLYENKEWMDEIVEYLTPDMFKTHQEELQLVYKEDFENPKLLDIVLRDDIIVLDYEKLKNQIRLILIPYYQQKIMMLKNDSKIDKHEKMHLLKIYNQKISELKKGKLVESSISF</sequence>
<dbReference type="GO" id="GO:1990077">
    <property type="term" value="C:primosome complex"/>
    <property type="evidence" value="ECO:0007669"/>
    <property type="project" value="UniProtKB-KW"/>
</dbReference>
<evidence type="ECO:0000256" key="14">
    <source>
        <dbReference type="PIRSR" id="PIRSR002811-1"/>
    </source>
</evidence>
<dbReference type="Pfam" id="PF01807">
    <property type="entry name" value="Zn_ribbon_DnaG"/>
    <property type="match status" value="1"/>
</dbReference>
<dbReference type="Gene3D" id="3.40.1360.10">
    <property type="match status" value="1"/>
</dbReference>
<dbReference type="GO" id="GO:0006269">
    <property type="term" value="P:DNA replication, synthesis of primer"/>
    <property type="evidence" value="ECO:0007669"/>
    <property type="project" value="UniProtKB-UniRule"/>
</dbReference>
<evidence type="ECO:0000256" key="12">
    <source>
        <dbReference type="HAMAP-Rule" id="MF_00974"/>
    </source>
</evidence>
<dbReference type="Gene3D" id="1.10.860.10">
    <property type="entry name" value="DNAb Helicase, Chain A"/>
    <property type="match status" value="1"/>
</dbReference>
<evidence type="ECO:0000256" key="11">
    <source>
        <dbReference type="ARBA" id="ARBA00023163"/>
    </source>
</evidence>
<dbReference type="SMART" id="SM00493">
    <property type="entry name" value="TOPRIM"/>
    <property type="match status" value="1"/>
</dbReference>
<evidence type="ECO:0000256" key="5">
    <source>
        <dbReference type="ARBA" id="ARBA00022705"/>
    </source>
</evidence>
<comment type="catalytic activity">
    <reaction evidence="12">
        <text>ssDNA + n NTP = ssDNA/pppN(pN)n-1 hybrid + (n-1) diphosphate.</text>
        <dbReference type="EC" id="2.7.7.101"/>
    </reaction>
</comment>
<comment type="domain">
    <text evidence="12">Contains an N-terminal zinc-binding domain, a central core domain that contains the primase activity, and a C-terminal DnaB-binding domain.</text>
</comment>
<dbReference type="Pfam" id="PF10410">
    <property type="entry name" value="DnaB_bind"/>
    <property type="match status" value="1"/>
</dbReference>
<dbReference type="RefSeq" id="WP_123351940.1">
    <property type="nucleotide sequence ID" value="NZ_CP027432.2"/>
</dbReference>
<dbReference type="InterPro" id="IPR016136">
    <property type="entry name" value="DNA_helicase_N/primase_C"/>
</dbReference>
<evidence type="ECO:0000256" key="7">
    <source>
        <dbReference type="ARBA" id="ARBA00022771"/>
    </source>
</evidence>
<dbReference type="SUPFAM" id="SSF56731">
    <property type="entry name" value="DNA primase core"/>
    <property type="match status" value="1"/>
</dbReference>
<keyword evidence="3 12" id="KW-0808">Transferase</keyword>
<dbReference type="InterPro" id="IPR030846">
    <property type="entry name" value="DnaG_bac"/>
</dbReference>
<evidence type="ECO:0000256" key="1">
    <source>
        <dbReference type="ARBA" id="ARBA00022478"/>
    </source>
</evidence>
<dbReference type="InterPro" id="IPR037068">
    <property type="entry name" value="DNA_primase_core_N_sf"/>
</dbReference>
<keyword evidence="1 12" id="KW-0240">DNA-directed RNA polymerase</keyword>
<dbReference type="InterPro" id="IPR036977">
    <property type="entry name" value="DNA_primase_Znf_CHC2"/>
</dbReference>
<dbReference type="SUPFAM" id="SSF57783">
    <property type="entry name" value="Zinc beta-ribbon"/>
    <property type="match status" value="1"/>
</dbReference>
<dbReference type="FunFam" id="3.90.580.10:FF:000001">
    <property type="entry name" value="DNA primase"/>
    <property type="match status" value="1"/>
</dbReference>
<dbReference type="AlphaFoldDB" id="A0AAJ4RE13"/>
<evidence type="ECO:0000256" key="9">
    <source>
        <dbReference type="ARBA" id="ARBA00022842"/>
    </source>
</evidence>
<keyword evidence="5 12" id="KW-0235">DNA replication</keyword>
<reference evidence="17 18" key="2">
    <citation type="submission" date="2018-11" db="EMBL/GenBank/DDBJ databases">
        <title>Genomic Encyclopedia of Type Strains, Phase IV (KMG-IV): sequencing the most valuable type-strain genomes for metagenomic binning, comparative biology and taxonomic classification.</title>
        <authorList>
            <person name="Goeker M."/>
        </authorList>
    </citation>
    <scope>NUCLEOTIDE SEQUENCE [LARGE SCALE GENOMIC DNA]</scope>
    <source>
        <strain evidence="17 18">DSM 27783</strain>
    </source>
</reference>
<name>A0AAJ4RE13_9BACT</name>
<keyword evidence="10 12" id="KW-0238">DNA-binding</keyword>
<gene>
    <name evidence="12 16" type="primary">dnaG</name>
    <name evidence="16" type="ORF">C6V80_04515</name>
    <name evidence="17" type="ORF">EDC58_0526</name>
</gene>
<dbReference type="PIRSF" id="PIRSF002811">
    <property type="entry name" value="DnaG"/>
    <property type="match status" value="1"/>
</dbReference>
<dbReference type="EMBL" id="CP027432">
    <property type="protein sequence ID" value="QCI28244.1"/>
    <property type="molecule type" value="Genomic_DNA"/>
</dbReference>
<keyword evidence="9" id="KW-0460">Magnesium</keyword>
<evidence type="ECO:0000313" key="17">
    <source>
        <dbReference type="EMBL" id="ROR41042.1"/>
    </source>
</evidence>
<evidence type="ECO:0000313" key="19">
    <source>
        <dbReference type="Proteomes" id="UP000298805"/>
    </source>
</evidence>
<keyword evidence="2 12" id="KW-0639">Primosome</keyword>
<dbReference type="GO" id="GO:0005737">
    <property type="term" value="C:cytoplasm"/>
    <property type="evidence" value="ECO:0007669"/>
    <property type="project" value="TreeGrafter"/>
</dbReference>
<dbReference type="Pfam" id="PF13155">
    <property type="entry name" value="Toprim_2"/>
    <property type="match status" value="1"/>
</dbReference>
<dbReference type="Gene3D" id="3.90.980.10">
    <property type="entry name" value="DNA primase, catalytic core, N-terminal domain"/>
    <property type="match status" value="1"/>
</dbReference>
<keyword evidence="7 12" id="KW-0863">Zinc-finger</keyword>
<accession>A0AAJ4RE13</accession>
<dbReference type="Gene3D" id="3.90.580.10">
    <property type="entry name" value="Zinc finger, CHC2-type domain"/>
    <property type="match status" value="1"/>
</dbReference>
<evidence type="ECO:0000256" key="3">
    <source>
        <dbReference type="ARBA" id="ARBA00022679"/>
    </source>
</evidence>
<dbReference type="InterPro" id="IPR034151">
    <property type="entry name" value="TOPRIM_DnaG_bac"/>
</dbReference>
<dbReference type="Proteomes" id="UP000272781">
    <property type="component" value="Unassembled WGS sequence"/>
</dbReference>
<comment type="function">
    <text evidence="12 13">RNA polymerase that catalyzes the synthesis of short RNA molecules used as primers for DNA polymerase during DNA replication.</text>
</comment>
<dbReference type="InterPro" id="IPR006295">
    <property type="entry name" value="DNA_primase_DnaG"/>
</dbReference>
<feature type="domain" description="Toprim" evidence="15">
    <location>
        <begin position="240"/>
        <end position="321"/>
    </location>
</feature>
<dbReference type="Pfam" id="PF16730">
    <property type="entry name" value="DnaGprimase_HBD"/>
    <property type="match status" value="1"/>
</dbReference>
<evidence type="ECO:0000313" key="18">
    <source>
        <dbReference type="Proteomes" id="UP000272781"/>
    </source>
</evidence>
<organism evidence="17 18">
    <name type="scientific">Caminibacter pacificus</name>
    <dbReference type="NCBI Taxonomy" id="1424653"/>
    <lineage>
        <taxon>Bacteria</taxon>
        <taxon>Pseudomonadati</taxon>
        <taxon>Campylobacterota</taxon>
        <taxon>Epsilonproteobacteria</taxon>
        <taxon>Nautiliales</taxon>
        <taxon>Nautiliaceae</taxon>
        <taxon>Caminibacter</taxon>
    </lineage>
</organism>
<comment type="subunit">
    <text evidence="12">Monomer. Interacts with DnaB.</text>
</comment>
<dbReference type="PANTHER" id="PTHR30313:SF2">
    <property type="entry name" value="DNA PRIMASE"/>
    <property type="match status" value="1"/>
</dbReference>
<evidence type="ECO:0000256" key="4">
    <source>
        <dbReference type="ARBA" id="ARBA00022695"/>
    </source>
</evidence>
<dbReference type="EC" id="2.7.7.101" evidence="12"/>
<dbReference type="PANTHER" id="PTHR30313">
    <property type="entry name" value="DNA PRIMASE"/>
    <property type="match status" value="1"/>
</dbReference>
<evidence type="ECO:0000256" key="13">
    <source>
        <dbReference type="PIRNR" id="PIRNR002811"/>
    </source>
</evidence>
<evidence type="ECO:0000259" key="15">
    <source>
        <dbReference type="PROSITE" id="PS50880"/>
    </source>
</evidence>
<proteinExistence type="inferred from homology"/>
<dbReference type="CDD" id="cd03364">
    <property type="entry name" value="TOPRIM_DnaG_primases"/>
    <property type="match status" value="1"/>
</dbReference>